<proteinExistence type="predicted"/>
<accession>A0AAV3RU08</accession>
<reference evidence="2 3" key="1">
    <citation type="submission" date="2024-01" db="EMBL/GenBank/DDBJ databases">
        <title>The complete chloroplast genome sequence of Lithospermum erythrorhizon: insights into the phylogenetic relationship among Boraginaceae species and the maternal lineages of purple gromwells.</title>
        <authorList>
            <person name="Okada T."/>
            <person name="Watanabe K."/>
        </authorList>
    </citation>
    <scope>NUCLEOTIDE SEQUENCE [LARGE SCALE GENOMIC DNA]</scope>
</reference>
<evidence type="ECO:0000259" key="1">
    <source>
        <dbReference type="Pfam" id="PF02541"/>
    </source>
</evidence>
<evidence type="ECO:0000313" key="3">
    <source>
        <dbReference type="Proteomes" id="UP001454036"/>
    </source>
</evidence>
<dbReference type="Gene3D" id="3.30.420.150">
    <property type="entry name" value="Exopolyphosphatase. Domain 2"/>
    <property type="match status" value="1"/>
</dbReference>
<dbReference type="GO" id="GO:0016462">
    <property type="term" value="F:pyrophosphatase activity"/>
    <property type="evidence" value="ECO:0007669"/>
    <property type="project" value="TreeGrafter"/>
</dbReference>
<sequence>MDTNSVKILIVQVNPFTGHFITLERRKKLVLLGMDSTPTISDASILRSTLILHKFLDILISRRVPPGHSRLVATSAIRESAYKSQFIHLIHETLGLRVDVLSGSDEAHLTYLGVLQFHPVHNNMILTVDIGGGSTEFVIRHQDLVSQVNKYNVEKVIGSSGTIRKIEKAVYNGYT</sequence>
<evidence type="ECO:0000313" key="2">
    <source>
        <dbReference type="EMBL" id="GAA0184360.1"/>
    </source>
</evidence>
<dbReference type="InterPro" id="IPR003695">
    <property type="entry name" value="Ppx_GppA_N"/>
</dbReference>
<dbReference type="Gene3D" id="3.30.420.40">
    <property type="match status" value="1"/>
</dbReference>
<dbReference type="EMBL" id="BAABME010011833">
    <property type="protein sequence ID" value="GAA0184360.1"/>
    <property type="molecule type" value="Genomic_DNA"/>
</dbReference>
<gene>
    <name evidence="2" type="ORF">LIER_31648</name>
</gene>
<protein>
    <submittedName>
        <fullName evidence="2">Phosphatase</fullName>
    </submittedName>
</protein>
<dbReference type="InterPro" id="IPR050273">
    <property type="entry name" value="GppA/Ppx_hydrolase"/>
</dbReference>
<dbReference type="Proteomes" id="UP001454036">
    <property type="component" value="Unassembled WGS sequence"/>
</dbReference>
<dbReference type="PANTHER" id="PTHR30005:SF0">
    <property type="entry name" value="RETROGRADE REGULATION PROTEIN 2"/>
    <property type="match status" value="1"/>
</dbReference>
<name>A0AAV3RU08_LITER</name>
<keyword evidence="3" id="KW-1185">Reference proteome</keyword>
<dbReference type="PANTHER" id="PTHR30005">
    <property type="entry name" value="EXOPOLYPHOSPHATASE"/>
    <property type="match status" value="1"/>
</dbReference>
<dbReference type="AlphaFoldDB" id="A0AAV3RU08"/>
<feature type="domain" description="Ppx/GppA phosphatase N-terminal" evidence="1">
    <location>
        <begin position="18"/>
        <end position="143"/>
    </location>
</feature>
<organism evidence="2 3">
    <name type="scientific">Lithospermum erythrorhizon</name>
    <name type="common">Purple gromwell</name>
    <name type="synonym">Lithospermum officinale var. erythrorhizon</name>
    <dbReference type="NCBI Taxonomy" id="34254"/>
    <lineage>
        <taxon>Eukaryota</taxon>
        <taxon>Viridiplantae</taxon>
        <taxon>Streptophyta</taxon>
        <taxon>Embryophyta</taxon>
        <taxon>Tracheophyta</taxon>
        <taxon>Spermatophyta</taxon>
        <taxon>Magnoliopsida</taxon>
        <taxon>eudicotyledons</taxon>
        <taxon>Gunneridae</taxon>
        <taxon>Pentapetalae</taxon>
        <taxon>asterids</taxon>
        <taxon>lamiids</taxon>
        <taxon>Boraginales</taxon>
        <taxon>Boraginaceae</taxon>
        <taxon>Boraginoideae</taxon>
        <taxon>Lithospermeae</taxon>
        <taxon>Lithospermum</taxon>
    </lineage>
</organism>
<dbReference type="SUPFAM" id="SSF53067">
    <property type="entry name" value="Actin-like ATPase domain"/>
    <property type="match status" value="1"/>
</dbReference>
<dbReference type="Pfam" id="PF02541">
    <property type="entry name" value="Ppx-GppA"/>
    <property type="match status" value="1"/>
</dbReference>
<comment type="caution">
    <text evidence="2">The sequence shown here is derived from an EMBL/GenBank/DDBJ whole genome shotgun (WGS) entry which is preliminary data.</text>
</comment>
<dbReference type="InterPro" id="IPR043129">
    <property type="entry name" value="ATPase_NBD"/>
</dbReference>